<protein>
    <recommendedName>
        <fullName evidence="4">F5/8 type C domain-containing protein</fullName>
    </recommendedName>
</protein>
<dbReference type="AlphaFoldDB" id="A0A1H1W5U7"/>
<proteinExistence type="predicted"/>
<evidence type="ECO:0000313" key="3">
    <source>
        <dbReference type="Proteomes" id="UP000198688"/>
    </source>
</evidence>
<feature type="region of interest" description="Disordered" evidence="1">
    <location>
        <begin position="19"/>
        <end position="63"/>
    </location>
</feature>
<reference evidence="2 3" key="1">
    <citation type="submission" date="2016-10" db="EMBL/GenBank/DDBJ databases">
        <authorList>
            <person name="de Groot N.N."/>
        </authorList>
    </citation>
    <scope>NUCLEOTIDE SEQUENCE [LARGE SCALE GENOMIC DNA]</scope>
    <source>
        <strain evidence="2 3">DSM 43941</strain>
    </source>
</reference>
<evidence type="ECO:0000313" key="2">
    <source>
        <dbReference type="EMBL" id="SDS92698.1"/>
    </source>
</evidence>
<name>A0A1H1W5U7_9ACTN</name>
<dbReference type="Proteomes" id="UP000198688">
    <property type="component" value="Chromosome I"/>
</dbReference>
<sequence length="97" mass="10542">MRLGGWVGFRPKICSTSRGHFSKDGWLTSAGHPEAHQRSTRSGPRTNPRQRMTALVSEPAARPATADLSARGRYVRVWPAGTAPSALTIAEVEVFGR</sequence>
<keyword evidence="3" id="KW-1185">Reference proteome</keyword>
<dbReference type="EMBL" id="LT629758">
    <property type="protein sequence ID" value="SDS92698.1"/>
    <property type="molecule type" value="Genomic_DNA"/>
</dbReference>
<evidence type="ECO:0000256" key="1">
    <source>
        <dbReference type="SAM" id="MobiDB-lite"/>
    </source>
</evidence>
<evidence type="ECO:0008006" key="4">
    <source>
        <dbReference type="Google" id="ProtNLM"/>
    </source>
</evidence>
<accession>A0A1H1W5U7</accession>
<gene>
    <name evidence="2" type="ORF">SAMN04489716_2002</name>
</gene>
<feature type="compositionally biased region" description="Polar residues" evidence="1">
    <location>
        <begin position="40"/>
        <end position="50"/>
    </location>
</feature>
<organism evidence="2 3">
    <name type="scientific">Actinoplanes derwentensis</name>
    <dbReference type="NCBI Taxonomy" id="113562"/>
    <lineage>
        <taxon>Bacteria</taxon>
        <taxon>Bacillati</taxon>
        <taxon>Actinomycetota</taxon>
        <taxon>Actinomycetes</taxon>
        <taxon>Micromonosporales</taxon>
        <taxon>Micromonosporaceae</taxon>
        <taxon>Actinoplanes</taxon>
    </lineage>
</organism>